<organism evidence="3 4">
    <name type="scientific">Bodo saltans</name>
    <name type="common">Flagellated protozoan</name>
    <dbReference type="NCBI Taxonomy" id="75058"/>
    <lineage>
        <taxon>Eukaryota</taxon>
        <taxon>Discoba</taxon>
        <taxon>Euglenozoa</taxon>
        <taxon>Kinetoplastea</taxon>
        <taxon>Metakinetoplastina</taxon>
        <taxon>Eubodonida</taxon>
        <taxon>Bodonidae</taxon>
        <taxon>Bodo</taxon>
    </lineage>
</organism>
<keyword evidence="2" id="KW-0472">Membrane</keyword>
<feature type="region of interest" description="Disordered" evidence="1">
    <location>
        <begin position="187"/>
        <end position="209"/>
    </location>
</feature>
<reference evidence="4" key="1">
    <citation type="submission" date="2015-09" db="EMBL/GenBank/DDBJ databases">
        <authorList>
            <consortium name="Pathogen Informatics"/>
        </authorList>
    </citation>
    <scope>NUCLEOTIDE SEQUENCE [LARGE SCALE GENOMIC DNA]</scope>
    <source>
        <strain evidence="4">Lake Konstanz</strain>
    </source>
</reference>
<dbReference type="OrthoDB" id="249624at2759"/>
<dbReference type="AlphaFoldDB" id="A0A0S4KPE3"/>
<dbReference type="OMA" id="CFTEREI"/>
<evidence type="ECO:0000256" key="1">
    <source>
        <dbReference type="SAM" id="MobiDB-lite"/>
    </source>
</evidence>
<keyword evidence="4" id="KW-1185">Reference proteome</keyword>
<evidence type="ECO:0000256" key="2">
    <source>
        <dbReference type="SAM" id="Phobius"/>
    </source>
</evidence>
<proteinExistence type="predicted"/>
<protein>
    <submittedName>
        <fullName evidence="3">Transmembrane protein, putative</fullName>
    </submittedName>
</protein>
<dbReference type="VEuPathDB" id="TriTrypDB:BSAL_14625"/>
<feature type="compositionally biased region" description="Polar residues" evidence="1">
    <location>
        <begin position="471"/>
        <end position="482"/>
    </location>
</feature>
<accession>A0A0S4KPE3</accession>
<keyword evidence="2" id="KW-1133">Transmembrane helix</keyword>
<feature type="region of interest" description="Disordered" evidence="1">
    <location>
        <begin position="467"/>
        <end position="488"/>
    </location>
</feature>
<dbReference type="Proteomes" id="UP000051952">
    <property type="component" value="Unassembled WGS sequence"/>
</dbReference>
<gene>
    <name evidence="3" type="ORF">BSAL_14625</name>
</gene>
<feature type="transmembrane region" description="Helical" evidence="2">
    <location>
        <begin position="493"/>
        <end position="517"/>
    </location>
</feature>
<keyword evidence="2 3" id="KW-0812">Transmembrane</keyword>
<evidence type="ECO:0000313" key="4">
    <source>
        <dbReference type="Proteomes" id="UP000051952"/>
    </source>
</evidence>
<name>A0A0S4KPE3_BODSA</name>
<dbReference type="EMBL" id="CYKH01001629">
    <property type="protein sequence ID" value="CUI14786.1"/>
    <property type="molecule type" value="Genomic_DNA"/>
</dbReference>
<sequence length="521" mass="55439">MEAKHQSNVDQARELLKLIKTVGVRQTYWKELLEEVYEKEAVEEEQTRALSKEVLLQEAESLANGEFVTWLSARQKQQSEKSSSSSQLPDSSNSTVGLEGLVNWFHSDVLALETPFAAMVPFPRRLSDDGLTFFKESVDELLFDSTTDGDSGVVSTSTSSSSSNVAYVCTVLANQPHNELSALLNSNARSSGSSSKSAPSSTSTGSYSTIPCRSGAEVVSLCVSNAKLKAALDQHPCVFLSTKPLHFQFVAKIAVVGGIPIAVQVDHLANNATVSSEGQRELASFVLQDVIGPALAGRTCYLLVGGTPSPQRNGGIRWSLLGVDTLAGQELECFTEREILMAARVLVPLHRKLKKLAACSAAPGEPTPAVAWTAVWRTYLGGTAPDSGETPQESEEAAQLRLAEEIKDVIDACRNASANVVPHRNSNAQQKQAATANNEAVEAALRETATTVESTLQQQQEALTAATKTASNAPSLVVSQGTPPHREGHHSNAMLAAAMVSSVAATLGIVLVAGKFLRSSK</sequence>
<evidence type="ECO:0000313" key="3">
    <source>
        <dbReference type="EMBL" id="CUI14786.1"/>
    </source>
</evidence>